<dbReference type="GO" id="GO:0004553">
    <property type="term" value="F:hydrolase activity, hydrolyzing O-glycosyl compounds"/>
    <property type="evidence" value="ECO:0007669"/>
    <property type="project" value="InterPro"/>
</dbReference>
<keyword evidence="1 3" id="KW-0378">Hydrolase</keyword>
<name>A0A172UHC9_9MYCO</name>
<dbReference type="Gene3D" id="3.20.20.80">
    <property type="entry name" value="Glycosidases"/>
    <property type="match status" value="1"/>
</dbReference>
<dbReference type="RefSeq" id="WP_067991245.1">
    <property type="nucleotide sequence ID" value="NZ_CP015596.1"/>
</dbReference>
<evidence type="ECO:0000259" key="4">
    <source>
        <dbReference type="Pfam" id="PF00150"/>
    </source>
</evidence>
<dbReference type="Pfam" id="PF00150">
    <property type="entry name" value="Cellulase"/>
    <property type="match status" value="1"/>
</dbReference>
<evidence type="ECO:0000256" key="3">
    <source>
        <dbReference type="RuleBase" id="RU361153"/>
    </source>
</evidence>
<feature type="domain" description="Glycoside hydrolase family 5" evidence="4">
    <location>
        <begin position="64"/>
        <end position="311"/>
    </location>
</feature>
<evidence type="ECO:0000313" key="6">
    <source>
        <dbReference type="Proteomes" id="UP000077143"/>
    </source>
</evidence>
<evidence type="ECO:0000313" key="5">
    <source>
        <dbReference type="EMBL" id="ANE78547.1"/>
    </source>
</evidence>
<dbReference type="PANTHER" id="PTHR12631">
    <property type="entry name" value="ALPHA-L-IDURONIDASE"/>
    <property type="match status" value="1"/>
</dbReference>
<dbReference type="AlphaFoldDB" id="A0A172UHC9"/>
<dbReference type="SUPFAM" id="SSF51445">
    <property type="entry name" value="(Trans)glycosidases"/>
    <property type="match status" value="1"/>
</dbReference>
<keyword evidence="2 3" id="KW-0326">Glycosidase</keyword>
<dbReference type="EMBL" id="CP015596">
    <property type="protein sequence ID" value="ANE78547.1"/>
    <property type="molecule type" value="Genomic_DNA"/>
</dbReference>
<accession>A0A172UHC9</accession>
<reference evidence="5 6" key="1">
    <citation type="submission" date="2016-05" db="EMBL/GenBank/DDBJ databases">
        <title>Complete genome sequence of a phthalic acid esters degrading Mycobacterium sp. YC-RL4.</title>
        <authorList>
            <person name="Ren L."/>
            <person name="Fan S."/>
            <person name="Ruth N."/>
            <person name="Jia Y."/>
            <person name="Wang J."/>
            <person name="Qiao C."/>
        </authorList>
    </citation>
    <scope>NUCLEOTIDE SEQUENCE [LARGE SCALE GENOMIC DNA]</scope>
    <source>
        <strain evidence="5 6">YC-RL4</strain>
    </source>
</reference>
<dbReference type="InterPro" id="IPR001547">
    <property type="entry name" value="Glyco_hydro_5"/>
</dbReference>
<sequence>MSAPLSRILARWARAGAAIAAALCVLSAQLLFPLTVPAVAAPPTSINTSSASLGMAESNLYFMTVDELATAMQAFEEMGVRQIRIFLPWRAIEASRGAPNWTIADRILDAAADKGIAVVGAVTSTPIWASRNGFWLPNAAPDDPGTYADFMARLAQRYGSGSARPRIAAYEIWNEPNANIGWSPQPNVAGYTALLKAAYTAIKAVEPTATVVGGVLGAGLTFGTWTINPVTYLTQMYASGAQGYFDALSFHPYNSSSSFSAGAPYANTPYRQLLSLRQLMAGAGDGEKKIWTTEYGIPTSSVSGATQAAWITDFATTWSTLDGVGPMFIYSLVDRPNETPWGVFDRNWVAKPAVEAIRAWIAAHPPGGEVISKANGG</sequence>
<dbReference type="PANTHER" id="PTHR12631:SF10">
    <property type="entry name" value="BETA-XYLOSIDASE-LIKE PROTEIN-RELATED"/>
    <property type="match status" value="1"/>
</dbReference>
<dbReference type="InterPro" id="IPR051923">
    <property type="entry name" value="Glycosyl_Hydrolase_39"/>
</dbReference>
<dbReference type="KEGG" id="madi:A7U43_03625"/>
<evidence type="ECO:0000256" key="1">
    <source>
        <dbReference type="ARBA" id="ARBA00022801"/>
    </source>
</evidence>
<dbReference type="OrthoDB" id="5241152at2"/>
<comment type="similarity">
    <text evidence="3">Belongs to the glycosyl hydrolase 5 (cellulase A) family.</text>
</comment>
<dbReference type="Proteomes" id="UP000077143">
    <property type="component" value="Chromosome"/>
</dbReference>
<protein>
    <recommendedName>
        <fullName evidence="4">Glycoside hydrolase family 5 domain-containing protein</fullName>
    </recommendedName>
</protein>
<dbReference type="InterPro" id="IPR017853">
    <property type="entry name" value="GH"/>
</dbReference>
<dbReference type="GO" id="GO:0000272">
    <property type="term" value="P:polysaccharide catabolic process"/>
    <property type="evidence" value="ECO:0007669"/>
    <property type="project" value="InterPro"/>
</dbReference>
<keyword evidence="6" id="KW-1185">Reference proteome</keyword>
<evidence type="ECO:0000256" key="2">
    <source>
        <dbReference type="ARBA" id="ARBA00023295"/>
    </source>
</evidence>
<dbReference type="STRING" id="1682113.A7U43_03625"/>
<proteinExistence type="inferred from homology"/>
<organism evidence="5 6">
    <name type="scientific">Mycobacterium adipatum</name>
    <dbReference type="NCBI Taxonomy" id="1682113"/>
    <lineage>
        <taxon>Bacteria</taxon>
        <taxon>Bacillati</taxon>
        <taxon>Actinomycetota</taxon>
        <taxon>Actinomycetes</taxon>
        <taxon>Mycobacteriales</taxon>
        <taxon>Mycobacteriaceae</taxon>
        <taxon>Mycobacterium</taxon>
    </lineage>
</organism>
<gene>
    <name evidence="5" type="ORF">A7U43_03625</name>
</gene>